<protein>
    <submittedName>
        <fullName evidence="2">Uncharacterized protein</fullName>
    </submittedName>
</protein>
<feature type="compositionally biased region" description="Polar residues" evidence="1">
    <location>
        <begin position="233"/>
        <end position="252"/>
    </location>
</feature>
<feature type="compositionally biased region" description="Low complexity" evidence="1">
    <location>
        <begin position="204"/>
        <end position="215"/>
    </location>
</feature>
<sequence>MEIKPFKMNDISYMTQYDDIWYSDRKVLNYFNNTLFSLNSEEEQKLYKEQICQISKQMEKSDDFVNKWIYDKLITSETRPNYLEGCSNIINTLSSDNWINESDWLKYPASQFMEENDIIRKDNLEEIIDVDLKTNGYESQWINGTTKFNVLNNLSNEEYVYVNPYLEIEPINIKEIKDDYIEALKTFDLDDLLESRDEKSLINLDSNESSKSSLSDFDKTPTDLKDSKVINEYNKSSHTPSDTQSKSHSLTK</sequence>
<name>A0A454C8W2_METHO</name>
<feature type="region of interest" description="Disordered" evidence="1">
    <location>
        <begin position="204"/>
        <end position="252"/>
    </location>
</feature>
<gene>
    <name evidence="2" type="ORF">KN71_000185</name>
    <name evidence="3" type="ORF">KN71_001365</name>
</gene>
<proteinExistence type="predicted"/>
<evidence type="ECO:0000256" key="1">
    <source>
        <dbReference type="SAM" id="MobiDB-lite"/>
    </source>
</evidence>
<feature type="compositionally biased region" description="Basic and acidic residues" evidence="1">
    <location>
        <begin position="216"/>
        <end position="229"/>
    </location>
</feature>
<evidence type="ECO:0000313" key="3">
    <source>
        <dbReference type="EMBL" id="AYN65350.1"/>
    </source>
</evidence>
<dbReference type="EMBL" id="CP033021">
    <property type="protein sequence ID" value="AYN65350.1"/>
    <property type="molecule type" value="Genomic_DNA"/>
</dbReference>
<reference evidence="2 4" key="2">
    <citation type="submission" date="2018-10" db="EMBL/GenBank/DDBJ databases">
        <title>Detection and isolation of Mycoplasma hominis as a predominant microorganism from pelvic cavity of patient with salpingitis and tubo-ovarian abscess.</title>
        <authorList>
            <person name="Guschin A.E."/>
            <person name="Khayrullina G.A."/>
            <person name="Rakovskaya I.V."/>
            <person name="Shelenkov A.A."/>
            <person name="Shagin D.A."/>
        </authorList>
    </citation>
    <scope>NUCLEOTIDE SEQUENCE [LARGE SCALE GENOMIC DNA]</scope>
    <source>
        <strain evidence="2">TO0613</strain>
        <strain evidence="4">TOA</strain>
    </source>
</reference>
<dbReference type="EMBL" id="CP033021">
    <property type="protein sequence ID" value="AYN65141.1"/>
    <property type="molecule type" value="Genomic_DNA"/>
</dbReference>
<evidence type="ECO:0000313" key="4">
    <source>
        <dbReference type="Proteomes" id="UP000029712"/>
    </source>
</evidence>
<dbReference type="RefSeq" id="WP_036439052.1">
    <property type="nucleotide sequence ID" value="NZ_CP033021.1"/>
</dbReference>
<dbReference type="AlphaFoldDB" id="A0A454C8W2"/>
<dbReference type="Proteomes" id="UP000029712">
    <property type="component" value="Chromosome"/>
</dbReference>
<accession>A0A454C8W2</accession>
<reference evidence="2 4" key="1">
    <citation type="submission" date="2014-08" db="EMBL/GenBank/DDBJ databases">
        <authorList>
            <person name="Kuleshov K."/>
            <person name="Dedkov V."/>
            <person name="Markelov M."/>
            <person name="Pimkina E."/>
        </authorList>
    </citation>
    <scope>NUCLEOTIDE SEQUENCE [LARGE SCALE GENOMIC DNA]</scope>
    <source>
        <strain evidence="2">TO0613</strain>
        <strain evidence="4">TOA</strain>
    </source>
</reference>
<evidence type="ECO:0000313" key="2">
    <source>
        <dbReference type="EMBL" id="AYN65141.1"/>
    </source>
</evidence>
<dbReference type="NCBIfam" id="NF045879">
    <property type="entry name" value="ICE_Mbov_0392"/>
    <property type="match status" value="1"/>
</dbReference>
<organism evidence="2 4">
    <name type="scientific">Metamycoplasma hominis</name>
    <name type="common">Mycoplasma hominis</name>
    <dbReference type="NCBI Taxonomy" id="2098"/>
    <lineage>
        <taxon>Bacteria</taxon>
        <taxon>Bacillati</taxon>
        <taxon>Mycoplasmatota</taxon>
        <taxon>Mycoplasmoidales</taxon>
        <taxon>Metamycoplasmataceae</taxon>
        <taxon>Metamycoplasma</taxon>
    </lineage>
</organism>